<protein>
    <submittedName>
        <fullName evidence="5">OmpH family outer membrane protein</fullName>
    </submittedName>
</protein>
<dbReference type="AlphaFoldDB" id="A0A316RAH9"/>
<gene>
    <name evidence="5" type="ORF">DDY73_09485</name>
</gene>
<evidence type="ECO:0000256" key="2">
    <source>
        <dbReference type="ARBA" id="ARBA00022729"/>
    </source>
</evidence>
<keyword evidence="3" id="KW-0175">Coiled coil</keyword>
<dbReference type="SUPFAM" id="SSF111384">
    <property type="entry name" value="OmpH-like"/>
    <property type="match status" value="1"/>
</dbReference>
<accession>A0A316RAH9</accession>
<dbReference type="GO" id="GO:0005829">
    <property type="term" value="C:cytosol"/>
    <property type="evidence" value="ECO:0007669"/>
    <property type="project" value="TreeGrafter"/>
</dbReference>
<dbReference type="EMBL" id="DNWC01000124">
    <property type="protein sequence ID" value="HBJ09222.1"/>
    <property type="molecule type" value="Genomic_DNA"/>
</dbReference>
<comment type="similarity">
    <text evidence="1">Belongs to the Skp family.</text>
</comment>
<evidence type="ECO:0000256" key="3">
    <source>
        <dbReference type="SAM" id="Coils"/>
    </source>
</evidence>
<dbReference type="RefSeq" id="WP_022391270.1">
    <property type="nucleotide sequence ID" value="NZ_AP028032.1"/>
</dbReference>
<dbReference type="Proteomes" id="UP000262954">
    <property type="component" value="Unassembled WGS sequence"/>
</dbReference>
<sequence length="170" mass="19514">MFKKLLIIVLFALPFCAFAQTPQFKFGTVNTMEIFSAMPEREAAQKEYDALAKKYEDEFLKMQEEFGKKYKELMATQDSISIPENIKARRQQELAELNQRIQNFQEVVQNDLAKQQQQLLAPVEKKMRDAIKAVGDEYKFTYLFDLNAVLFAGASSEDATPLVKAKLGLK</sequence>
<organism evidence="5 6">
    <name type="scientific">Coprobacter fastidiosus</name>
    <dbReference type="NCBI Taxonomy" id="1099853"/>
    <lineage>
        <taxon>Bacteria</taxon>
        <taxon>Pseudomonadati</taxon>
        <taxon>Bacteroidota</taxon>
        <taxon>Bacteroidia</taxon>
        <taxon>Bacteroidales</taxon>
        <taxon>Barnesiellaceae</taxon>
        <taxon>Coprobacter</taxon>
    </lineage>
</organism>
<reference evidence="5 6" key="1">
    <citation type="journal article" date="2018" name="Nat. Biotechnol.">
        <title>A standardized bacterial taxonomy based on genome phylogeny substantially revises the tree of life.</title>
        <authorList>
            <person name="Parks D.H."/>
            <person name="Chuvochina M."/>
            <person name="Waite D.W."/>
            <person name="Rinke C."/>
            <person name="Skarshewski A."/>
            <person name="Chaumeil P.A."/>
            <person name="Hugenholtz P."/>
        </authorList>
    </citation>
    <scope>NUCLEOTIDE SEQUENCE [LARGE SCALE GENOMIC DNA]</scope>
    <source>
        <strain evidence="5">UBA11482</strain>
    </source>
</reference>
<evidence type="ECO:0000256" key="4">
    <source>
        <dbReference type="SAM" id="SignalP"/>
    </source>
</evidence>
<dbReference type="GO" id="GO:0051082">
    <property type="term" value="F:unfolded protein binding"/>
    <property type="evidence" value="ECO:0007669"/>
    <property type="project" value="InterPro"/>
</dbReference>
<proteinExistence type="inferred from homology"/>
<dbReference type="GO" id="GO:0050821">
    <property type="term" value="P:protein stabilization"/>
    <property type="evidence" value="ECO:0007669"/>
    <property type="project" value="TreeGrafter"/>
</dbReference>
<keyword evidence="2 4" id="KW-0732">Signal</keyword>
<dbReference type="PANTHER" id="PTHR35089">
    <property type="entry name" value="CHAPERONE PROTEIN SKP"/>
    <property type="match status" value="1"/>
</dbReference>
<name>A0A316RAH9_9BACT</name>
<evidence type="ECO:0000256" key="1">
    <source>
        <dbReference type="ARBA" id="ARBA00009091"/>
    </source>
</evidence>
<dbReference type="InterPro" id="IPR024930">
    <property type="entry name" value="Skp_dom_sf"/>
</dbReference>
<feature type="signal peptide" evidence="4">
    <location>
        <begin position="1"/>
        <end position="19"/>
    </location>
</feature>
<dbReference type="Pfam" id="PF03938">
    <property type="entry name" value="OmpH"/>
    <property type="match status" value="1"/>
</dbReference>
<dbReference type="Gene3D" id="3.30.910.20">
    <property type="entry name" value="Skp domain"/>
    <property type="match status" value="1"/>
</dbReference>
<dbReference type="SMART" id="SM00935">
    <property type="entry name" value="OmpH"/>
    <property type="match status" value="1"/>
</dbReference>
<feature type="coiled-coil region" evidence="3">
    <location>
        <begin position="45"/>
        <end position="114"/>
    </location>
</feature>
<dbReference type="InterPro" id="IPR005632">
    <property type="entry name" value="Chaperone_Skp"/>
</dbReference>
<evidence type="ECO:0000313" key="6">
    <source>
        <dbReference type="Proteomes" id="UP000262954"/>
    </source>
</evidence>
<dbReference type="PANTHER" id="PTHR35089:SF1">
    <property type="entry name" value="CHAPERONE PROTEIN SKP"/>
    <property type="match status" value="1"/>
</dbReference>
<evidence type="ECO:0000313" key="5">
    <source>
        <dbReference type="EMBL" id="HBJ09222.1"/>
    </source>
</evidence>
<dbReference type="GeneID" id="92928713"/>
<feature type="chain" id="PRO_5030062760" evidence="4">
    <location>
        <begin position="20"/>
        <end position="170"/>
    </location>
</feature>
<comment type="caution">
    <text evidence="5">The sequence shown here is derived from an EMBL/GenBank/DDBJ whole genome shotgun (WGS) entry which is preliminary data.</text>
</comment>